<dbReference type="EMBL" id="BAAADD010000004">
    <property type="protein sequence ID" value="GAA0570457.1"/>
    <property type="molecule type" value="Genomic_DNA"/>
</dbReference>
<feature type="chain" id="PRO_5047396417" description="Alpha-L-rhamnosidase six-hairpin glycosidase domain-containing protein" evidence="1">
    <location>
        <begin position="20"/>
        <end position="736"/>
    </location>
</feature>
<organism evidence="2 3">
    <name type="scientific">Rhizomicrobium electricum</name>
    <dbReference type="NCBI Taxonomy" id="480070"/>
    <lineage>
        <taxon>Bacteria</taxon>
        <taxon>Pseudomonadati</taxon>
        <taxon>Pseudomonadota</taxon>
        <taxon>Alphaproteobacteria</taxon>
        <taxon>Micropepsales</taxon>
        <taxon>Micropepsaceae</taxon>
        <taxon>Rhizomicrobium</taxon>
    </lineage>
</organism>
<comment type="caution">
    <text evidence="2">The sequence shown here is derived from an EMBL/GenBank/DDBJ whole genome shotgun (WGS) entry which is preliminary data.</text>
</comment>
<dbReference type="Proteomes" id="UP001499951">
    <property type="component" value="Unassembled WGS sequence"/>
</dbReference>
<reference evidence="2 3" key="1">
    <citation type="journal article" date="2019" name="Int. J. Syst. Evol. Microbiol.">
        <title>The Global Catalogue of Microorganisms (GCM) 10K type strain sequencing project: providing services to taxonomists for standard genome sequencing and annotation.</title>
        <authorList>
            <consortium name="The Broad Institute Genomics Platform"/>
            <consortium name="The Broad Institute Genome Sequencing Center for Infectious Disease"/>
            <person name="Wu L."/>
            <person name="Ma J."/>
        </authorList>
    </citation>
    <scope>NUCLEOTIDE SEQUENCE [LARGE SCALE GENOMIC DNA]</scope>
    <source>
        <strain evidence="2 3">JCM 15089</strain>
    </source>
</reference>
<feature type="signal peptide" evidence="1">
    <location>
        <begin position="1"/>
        <end position="19"/>
    </location>
</feature>
<sequence length="736" mass="81010">MFGKASLVVFCLLGMAAQAAPPMELGRVDGGPAVAFVRNGPGDWGLRIDGTPRIAQARPARVEILHNGQVPQSLAAGYKTLRRTPDGVVAEADLKEHGRALFHIRDVWTMHGDVVTVSRQVQVMADGQGGFASSIAFDVERSVAWNDVKFLAPGILYADPTFDGPRSPGGTLNFAAHRLVVREDMLPAPLFAMAFAGGWSVSILDPSPRGDTTMADTTLSAPILTDARFQFGSLGAKQVEDGPVQFGFDFPGNVGLFGPPLPDKPMMSAPSPVRRYHPIARGVDHHYQVAFRIAHDGSFPQMSRNAWRWAWQTLKPPVTPIDVAQVRTVLLDHLQANSATIGGRTGIPFVLSTVTDKLQWNWTMIGMGFVSKNLECADQLLREGDRDPSERGQKMRATGLAIIKSMIEALPTVPLQGTGYDLATGKVWDHVWLSPYLRNATEDMRVLMQAYAREKALNRDHPEWLAWVKNYSDWLIQQQRADGSFPRRWERGSNAVAEASGTASYAPVPLLVLMTAITKDPKYQDAALKAGEFVWSNWGQRGLFVGGASDNPNITDKEAGMLSLEAYLSLYDATHDAKWLERAKAAGDFAESWIWIWNLPMPVDANNADLHWKKGVPTVGLQGITALSAGGADEYLDWAVPSYAKLYRLTGDTHYRDVARVLLHDTKSMVALPGRLYDMKGPGWQQEHWSMGPGWHGRGVGGHRFWLPWVSANHLHGITVLEETDPALFKEFSEGK</sequence>
<evidence type="ECO:0000313" key="2">
    <source>
        <dbReference type="EMBL" id="GAA0570457.1"/>
    </source>
</evidence>
<gene>
    <name evidence="2" type="ORF">GCM10008942_19080</name>
</gene>
<keyword evidence="1" id="KW-0732">Signal</keyword>
<dbReference type="InterPro" id="IPR012341">
    <property type="entry name" value="6hp_glycosidase-like_sf"/>
</dbReference>
<evidence type="ECO:0000256" key="1">
    <source>
        <dbReference type="SAM" id="SignalP"/>
    </source>
</evidence>
<proteinExistence type="predicted"/>
<keyword evidence="3" id="KW-1185">Reference proteome</keyword>
<name>A0ABN1ENI3_9PROT</name>
<evidence type="ECO:0000313" key="3">
    <source>
        <dbReference type="Proteomes" id="UP001499951"/>
    </source>
</evidence>
<dbReference type="Gene3D" id="1.50.10.10">
    <property type="match status" value="1"/>
</dbReference>
<dbReference type="InterPro" id="IPR008928">
    <property type="entry name" value="6-hairpin_glycosidase_sf"/>
</dbReference>
<evidence type="ECO:0008006" key="4">
    <source>
        <dbReference type="Google" id="ProtNLM"/>
    </source>
</evidence>
<dbReference type="SUPFAM" id="SSF48208">
    <property type="entry name" value="Six-hairpin glycosidases"/>
    <property type="match status" value="1"/>
</dbReference>
<protein>
    <recommendedName>
        <fullName evidence="4">Alpha-L-rhamnosidase six-hairpin glycosidase domain-containing protein</fullName>
    </recommendedName>
</protein>
<accession>A0ABN1ENI3</accession>